<proteinExistence type="predicted"/>
<protein>
    <recommendedName>
        <fullName evidence="1">Zona occludens toxin N-terminal domain-containing protein</fullName>
    </recommendedName>
</protein>
<dbReference type="RefSeq" id="WP_020342998.1">
    <property type="nucleotide sequence ID" value="NZ_JYHK01000089.1"/>
</dbReference>
<name>A0A0N8TGE1_9PSED</name>
<organism evidence="2 3">
    <name type="scientific">Pseudomonas syringae pv. viburni</name>
    <dbReference type="NCBI Taxonomy" id="251703"/>
    <lineage>
        <taxon>Bacteria</taxon>
        <taxon>Pseudomonadati</taxon>
        <taxon>Pseudomonadota</taxon>
        <taxon>Gammaproteobacteria</taxon>
        <taxon>Pseudomonadales</taxon>
        <taxon>Pseudomonadaceae</taxon>
        <taxon>Pseudomonas</taxon>
    </lineage>
</organism>
<evidence type="ECO:0000259" key="1">
    <source>
        <dbReference type="Pfam" id="PF05707"/>
    </source>
</evidence>
<dbReference type="PATRIC" id="fig|251703.9.peg.2315"/>
<sequence length="360" mass="40388">MAVYAVTGKLGAGKSLYSVFKVQQYLFQKRRVACNFDINIGKLLSENNKTANVCRLPDMPTADDIRALGRGDGKPEDSDFYDESKFGVIVLDEAALWLNSHDYNKSGRRDLFNLFILIRKMCWDVYILIQNIDVLDTQLRKSICEHVVYLMRLDRVKIPGVSQIGFIVTLGFWSGRLPRMHHAVIRYGAGQNAMRVGSEQFRGTSLYGAYNTRQKFYENGEEVGTHCVIPPGLIPRRVPAAKLNWGFILRATKIYWKRLNRILCVLLGAALTALVFNYFKPSSASVIVAPAAPSSIALDQYRSFKIASSRNFNGNWSYVLSDGSKQVTSDDLISLGLSVYPLGAGQLKLQSDKGTVFIFR</sequence>
<reference evidence="2 3" key="1">
    <citation type="submission" date="2015-09" db="EMBL/GenBank/DDBJ databases">
        <title>Genome announcement of multiple Pseudomonas syringae strains.</title>
        <authorList>
            <person name="Thakur S."/>
            <person name="Wang P.W."/>
            <person name="Gong Y."/>
            <person name="Weir B.S."/>
            <person name="Guttman D.S."/>
        </authorList>
    </citation>
    <scope>NUCLEOTIDE SEQUENCE [LARGE SCALE GENOMIC DNA]</scope>
    <source>
        <strain evidence="2 3">ICMP3963</strain>
    </source>
</reference>
<evidence type="ECO:0000313" key="2">
    <source>
        <dbReference type="EMBL" id="KPZ21737.1"/>
    </source>
</evidence>
<dbReference type="Proteomes" id="UP000050317">
    <property type="component" value="Unassembled WGS sequence"/>
</dbReference>
<accession>A0A0N8TGE1</accession>
<gene>
    <name evidence="2" type="ORF">ALO40_200085</name>
</gene>
<dbReference type="AlphaFoldDB" id="A0A0N8TGE1"/>
<feature type="domain" description="Zona occludens toxin N-terminal" evidence="1">
    <location>
        <begin position="2"/>
        <end position="159"/>
    </location>
</feature>
<comment type="caution">
    <text evidence="2">The sequence shown here is derived from an EMBL/GenBank/DDBJ whole genome shotgun (WGS) entry which is preliminary data.</text>
</comment>
<evidence type="ECO:0000313" key="3">
    <source>
        <dbReference type="Proteomes" id="UP000050317"/>
    </source>
</evidence>
<dbReference type="InterPro" id="IPR008900">
    <property type="entry name" value="Zot_N"/>
</dbReference>
<dbReference type="EMBL" id="LJRR01000094">
    <property type="protein sequence ID" value="KPZ21737.1"/>
    <property type="molecule type" value="Genomic_DNA"/>
</dbReference>
<dbReference type="Pfam" id="PF05707">
    <property type="entry name" value="Zot"/>
    <property type="match status" value="1"/>
</dbReference>
<dbReference type="Gene3D" id="3.40.50.300">
    <property type="entry name" value="P-loop containing nucleotide triphosphate hydrolases"/>
    <property type="match status" value="1"/>
</dbReference>
<dbReference type="InterPro" id="IPR027417">
    <property type="entry name" value="P-loop_NTPase"/>
</dbReference>